<dbReference type="Proteomes" id="UP000383122">
    <property type="component" value="Unassembled WGS sequence"/>
</dbReference>
<proteinExistence type="predicted"/>
<sequence>MTNSDFEQEIANLAVCGVATILSCMGDHESAKTLRRVVFNANGMQAFDHAGNLVLELGSERRSICISCGAQVNKDGSLPCDH</sequence>
<dbReference type="AlphaFoldDB" id="A0A5E5A7V3"/>
<gene>
    <name evidence="1" type="ORF">PAN31117_03125</name>
</gene>
<dbReference type="RefSeq" id="WP_150738969.1">
    <property type="nucleotide sequence ID" value="NZ_CABPSP010000009.1"/>
</dbReference>
<name>A0A5E5A7V3_9BURK</name>
<reference evidence="1 2" key="1">
    <citation type="submission" date="2019-08" db="EMBL/GenBank/DDBJ databases">
        <authorList>
            <person name="Peeters C."/>
        </authorList>
    </citation>
    <scope>NUCLEOTIDE SEQUENCE [LARGE SCALE GENOMIC DNA]</scope>
    <source>
        <strain evidence="1 2">LMG 31117</strain>
    </source>
</reference>
<organism evidence="1 2">
    <name type="scientific">Pandoraea anapnoica</name>
    <dbReference type="NCBI Taxonomy" id="2508301"/>
    <lineage>
        <taxon>Bacteria</taxon>
        <taxon>Pseudomonadati</taxon>
        <taxon>Pseudomonadota</taxon>
        <taxon>Betaproteobacteria</taxon>
        <taxon>Burkholderiales</taxon>
        <taxon>Burkholderiaceae</taxon>
        <taxon>Pandoraea</taxon>
    </lineage>
</organism>
<keyword evidence="2" id="KW-1185">Reference proteome</keyword>
<protein>
    <submittedName>
        <fullName evidence="1">Uncharacterized protein</fullName>
    </submittedName>
</protein>
<evidence type="ECO:0000313" key="2">
    <source>
        <dbReference type="Proteomes" id="UP000383122"/>
    </source>
</evidence>
<accession>A0A5E5A7V3</accession>
<dbReference type="EMBL" id="CABPSP010000009">
    <property type="protein sequence ID" value="VVE68892.1"/>
    <property type="molecule type" value="Genomic_DNA"/>
</dbReference>
<evidence type="ECO:0000313" key="1">
    <source>
        <dbReference type="EMBL" id="VVE68892.1"/>
    </source>
</evidence>